<comment type="caution">
    <text evidence="1">The sequence shown here is derived from an EMBL/GenBank/DDBJ whole genome shotgun (WGS) entry which is preliminary data.</text>
</comment>
<reference evidence="1" key="1">
    <citation type="journal article" date="2014" name="Front. Microbiol.">
        <title>High frequency of phylogenetically diverse reductive dehalogenase-homologous genes in deep subseafloor sedimentary metagenomes.</title>
        <authorList>
            <person name="Kawai M."/>
            <person name="Futagami T."/>
            <person name="Toyoda A."/>
            <person name="Takaki Y."/>
            <person name="Nishi S."/>
            <person name="Hori S."/>
            <person name="Arai W."/>
            <person name="Tsubouchi T."/>
            <person name="Morono Y."/>
            <person name="Uchiyama I."/>
            <person name="Ito T."/>
            <person name="Fujiyama A."/>
            <person name="Inagaki F."/>
            <person name="Takami H."/>
        </authorList>
    </citation>
    <scope>NUCLEOTIDE SEQUENCE</scope>
    <source>
        <strain evidence="1">Expedition CK06-06</strain>
    </source>
</reference>
<evidence type="ECO:0000313" key="1">
    <source>
        <dbReference type="EMBL" id="GAG86485.1"/>
    </source>
</evidence>
<protein>
    <submittedName>
        <fullName evidence="1">Uncharacterized protein</fullName>
    </submittedName>
</protein>
<name>X1AUZ7_9ZZZZ</name>
<organism evidence="1">
    <name type="scientific">marine sediment metagenome</name>
    <dbReference type="NCBI Taxonomy" id="412755"/>
    <lineage>
        <taxon>unclassified sequences</taxon>
        <taxon>metagenomes</taxon>
        <taxon>ecological metagenomes</taxon>
    </lineage>
</organism>
<dbReference type="EMBL" id="BART01012879">
    <property type="protein sequence ID" value="GAG86485.1"/>
    <property type="molecule type" value="Genomic_DNA"/>
</dbReference>
<dbReference type="AlphaFoldDB" id="X1AUZ7"/>
<feature type="non-terminal residue" evidence="1">
    <location>
        <position position="1"/>
    </location>
</feature>
<sequence>TIIELEEEQQFIFLLPEDNDFVFIEKIEFGLIPYYPSFYCGHRYAFDGKEFKKEEYVRVQIDCEFNCYYSEGD</sequence>
<accession>X1AUZ7</accession>
<proteinExistence type="predicted"/>
<gene>
    <name evidence="1" type="ORF">S01H4_26637</name>
</gene>